<keyword evidence="1" id="KW-1133">Transmembrane helix</keyword>
<keyword evidence="1" id="KW-0812">Transmembrane</keyword>
<accession>A0A061JHP9</accession>
<reference evidence="2 3" key="1">
    <citation type="journal article" date="2013" name="Genome Announc.">
        <title>Draft Genome Sequence of Holospora undulata Strain HU1, a Micronucleus-Specific Symbiont of the Ciliate Paramecium caudatum.</title>
        <authorList>
            <person name="Dohra H."/>
            <person name="Suzuki H."/>
            <person name="Suzuki T."/>
            <person name="Tanaka K."/>
            <person name="Fujishima M."/>
        </authorList>
    </citation>
    <scope>NUCLEOTIDE SEQUENCE [LARGE SCALE GENOMIC DNA]</scope>
    <source>
        <strain evidence="2 3">HU1</strain>
    </source>
</reference>
<evidence type="ECO:0000256" key="1">
    <source>
        <dbReference type="SAM" id="Phobius"/>
    </source>
</evidence>
<evidence type="ECO:0000313" key="3">
    <source>
        <dbReference type="Proteomes" id="UP000026922"/>
    </source>
</evidence>
<evidence type="ECO:0000313" key="2">
    <source>
        <dbReference type="EMBL" id="ETZ04903.1"/>
    </source>
</evidence>
<protein>
    <submittedName>
        <fullName evidence="2">Uncharacterized protein</fullName>
    </submittedName>
</protein>
<name>A0A061JHP9_9PROT</name>
<sequence>MCINHTSSFFNRISTVHFYLIAIIVGVLSSYFYISLLIKLAQIITDNFMKIFKCVSLPIISLSYNSNGVSV</sequence>
<proteinExistence type="predicted"/>
<organism evidence="2 3">
    <name type="scientific">Holospora undulata HU1</name>
    <dbReference type="NCBI Taxonomy" id="1321371"/>
    <lineage>
        <taxon>Bacteria</taxon>
        <taxon>Pseudomonadati</taxon>
        <taxon>Pseudomonadota</taxon>
        <taxon>Alphaproteobacteria</taxon>
        <taxon>Holosporales</taxon>
        <taxon>Holosporaceae</taxon>
        <taxon>Holospora</taxon>
    </lineage>
</organism>
<feature type="transmembrane region" description="Helical" evidence="1">
    <location>
        <begin position="16"/>
        <end position="41"/>
    </location>
</feature>
<dbReference type="AlphaFoldDB" id="A0A061JHP9"/>
<comment type="caution">
    <text evidence="2">The sequence shown here is derived from an EMBL/GenBank/DDBJ whole genome shotgun (WGS) entry which is preliminary data.</text>
</comment>
<dbReference type="Proteomes" id="UP000026922">
    <property type="component" value="Unassembled WGS sequence"/>
</dbReference>
<keyword evidence="1" id="KW-0472">Membrane</keyword>
<gene>
    <name evidence="2" type="ORF">K737_300674</name>
</gene>
<keyword evidence="3" id="KW-1185">Reference proteome</keyword>
<dbReference type="EMBL" id="ARPM03000134">
    <property type="protein sequence ID" value="ETZ04903.1"/>
    <property type="molecule type" value="Genomic_DNA"/>
</dbReference>